<keyword evidence="8" id="KW-1185">Reference proteome</keyword>
<dbReference type="PANTHER" id="PTHR43142">
    <property type="entry name" value="CARBOXYLIC ESTER HYDROLASE"/>
    <property type="match status" value="1"/>
</dbReference>
<feature type="signal peptide" evidence="5">
    <location>
        <begin position="1"/>
        <end position="21"/>
    </location>
</feature>
<accession>A0A226DCE8</accession>
<feature type="domain" description="Carboxylesterase type B" evidence="6">
    <location>
        <begin position="54"/>
        <end position="568"/>
    </location>
</feature>
<evidence type="ECO:0000313" key="8">
    <source>
        <dbReference type="Proteomes" id="UP000198287"/>
    </source>
</evidence>
<reference evidence="7 8" key="1">
    <citation type="submission" date="2015-12" db="EMBL/GenBank/DDBJ databases">
        <title>The genome of Folsomia candida.</title>
        <authorList>
            <person name="Faddeeva A."/>
            <person name="Derks M.F."/>
            <person name="Anvar Y."/>
            <person name="Smit S."/>
            <person name="Van Straalen N."/>
            <person name="Roelofs D."/>
        </authorList>
    </citation>
    <scope>NUCLEOTIDE SEQUENCE [LARGE SCALE GENOMIC DNA]</scope>
    <source>
        <strain evidence="7 8">VU population</strain>
        <tissue evidence="7">Whole body</tissue>
    </source>
</reference>
<sequence>MDLRILLILSLFGTIIPPGSTDGPKGWFRRAQEHHREKICGGPKTPQAAANPLLVETENGKVSGVQGVSRGGKEFVQFLGIPFGQPPVGKLRFESPKPFGKWDGVLNATKYGPACAQYDFFVARKSIGVEDCLHLNVLTPLNRSDDKLLPVFVYIHGGAFHIGASHDYKGDYFMDHNIVFVSLNYRLGALGFLNTNDGLIRGNMGMKDQVLGLQWIQKNIRQFGGDPDLVTISGTSAGAISVNHHLFSPKSKGLFSKAVIMSGNNLTPYGIMRSPKESADRFISKVNCNAGSRADEVTCLKNLDTSQLLAGHGDIVIPLPPPFELFFSVSKETVQDDDTFIAEDPLETIKSGNFSKVPVIMGIAEFELQALTALYSGFPTESARARDNFNDWAPEKLDYQKDDKISDEIKQFYYHGNTTDVTAGDKARQTSILFTDRMFITGLDKFAKLYSAHAPVFLYINAWNPEPNMALANLMSTSHKNWTGNSHGDDVILLFEQAHAKLDKGSRIYKLSQDLVELWTQFCNEEWMNFRGVPWWQNNPMGKNVTFLKIDDIPALVQDPFKERMDFWESIEQKIKSP</sequence>
<dbReference type="SUPFAM" id="SSF53474">
    <property type="entry name" value="alpha/beta-Hydrolases"/>
    <property type="match status" value="1"/>
</dbReference>
<feature type="chain" id="PRO_5011821218" description="Carboxylic ester hydrolase" evidence="5">
    <location>
        <begin position="22"/>
        <end position="578"/>
    </location>
</feature>
<dbReference type="Gene3D" id="3.40.50.1820">
    <property type="entry name" value="alpha/beta hydrolase"/>
    <property type="match status" value="1"/>
</dbReference>
<evidence type="ECO:0000256" key="1">
    <source>
        <dbReference type="ARBA" id="ARBA00005964"/>
    </source>
</evidence>
<dbReference type="PANTHER" id="PTHR43142:SF1">
    <property type="entry name" value="CARBOXYLIC ESTER HYDROLASE"/>
    <property type="match status" value="1"/>
</dbReference>
<keyword evidence="4" id="KW-0325">Glycoprotein</keyword>
<organism evidence="7 8">
    <name type="scientific">Folsomia candida</name>
    <name type="common">Springtail</name>
    <dbReference type="NCBI Taxonomy" id="158441"/>
    <lineage>
        <taxon>Eukaryota</taxon>
        <taxon>Metazoa</taxon>
        <taxon>Ecdysozoa</taxon>
        <taxon>Arthropoda</taxon>
        <taxon>Hexapoda</taxon>
        <taxon>Collembola</taxon>
        <taxon>Entomobryomorpha</taxon>
        <taxon>Isotomoidea</taxon>
        <taxon>Isotomidae</taxon>
        <taxon>Proisotominae</taxon>
        <taxon>Folsomia</taxon>
    </lineage>
</organism>
<evidence type="ECO:0000256" key="4">
    <source>
        <dbReference type="ARBA" id="ARBA00023180"/>
    </source>
</evidence>
<proteinExistence type="inferred from homology"/>
<dbReference type="Proteomes" id="UP000198287">
    <property type="component" value="Unassembled WGS sequence"/>
</dbReference>
<evidence type="ECO:0000313" key="7">
    <source>
        <dbReference type="EMBL" id="OXA43235.1"/>
    </source>
</evidence>
<dbReference type="Pfam" id="PF00135">
    <property type="entry name" value="COesterase"/>
    <property type="match status" value="1"/>
</dbReference>
<dbReference type="EC" id="3.1.1.-" evidence="5"/>
<name>A0A226DCE8_FOLCA</name>
<evidence type="ECO:0000256" key="5">
    <source>
        <dbReference type="RuleBase" id="RU361235"/>
    </source>
</evidence>
<keyword evidence="5" id="KW-0732">Signal</keyword>
<keyword evidence="3 5" id="KW-0378">Hydrolase</keyword>
<dbReference type="AlphaFoldDB" id="A0A226DCE8"/>
<protein>
    <recommendedName>
        <fullName evidence="5">Carboxylic ester hydrolase</fullName>
        <ecNumber evidence="5">3.1.1.-</ecNumber>
    </recommendedName>
</protein>
<dbReference type="OMA" id="RMTHRIV"/>
<evidence type="ECO:0000256" key="3">
    <source>
        <dbReference type="ARBA" id="ARBA00022801"/>
    </source>
</evidence>
<keyword evidence="2" id="KW-0719">Serine esterase</keyword>
<gene>
    <name evidence="7" type="ORF">Fcan01_22019</name>
</gene>
<dbReference type="EMBL" id="LNIX01000023">
    <property type="protein sequence ID" value="OXA43235.1"/>
    <property type="molecule type" value="Genomic_DNA"/>
</dbReference>
<dbReference type="InterPro" id="IPR029058">
    <property type="entry name" value="AB_hydrolase_fold"/>
</dbReference>
<dbReference type="InterPro" id="IPR002018">
    <property type="entry name" value="CarbesteraseB"/>
</dbReference>
<dbReference type="OrthoDB" id="19653at2759"/>
<evidence type="ECO:0000259" key="6">
    <source>
        <dbReference type="Pfam" id="PF00135"/>
    </source>
</evidence>
<dbReference type="InterPro" id="IPR019826">
    <property type="entry name" value="Carboxylesterase_B_AS"/>
</dbReference>
<comment type="similarity">
    <text evidence="1 5">Belongs to the type-B carboxylesterase/lipase family.</text>
</comment>
<comment type="caution">
    <text evidence="7">The sequence shown here is derived from an EMBL/GenBank/DDBJ whole genome shotgun (WGS) entry which is preliminary data.</text>
</comment>
<dbReference type="GO" id="GO:0052689">
    <property type="term" value="F:carboxylic ester hydrolase activity"/>
    <property type="evidence" value="ECO:0007669"/>
    <property type="project" value="UniProtKB-KW"/>
</dbReference>
<dbReference type="PROSITE" id="PS00122">
    <property type="entry name" value="CARBOXYLESTERASE_B_1"/>
    <property type="match status" value="1"/>
</dbReference>
<evidence type="ECO:0000256" key="2">
    <source>
        <dbReference type="ARBA" id="ARBA00022487"/>
    </source>
</evidence>